<evidence type="ECO:0000313" key="1">
    <source>
        <dbReference type="EMBL" id="ERT65508.1"/>
    </source>
</evidence>
<name>U7V429_9MICC</name>
<gene>
    <name evidence="1" type="ORF">HMPREF0742_01898</name>
</gene>
<dbReference type="Proteomes" id="UP000017174">
    <property type="component" value="Unassembled WGS sequence"/>
</dbReference>
<comment type="caution">
    <text evidence="1">The sequence shown here is derived from an EMBL/GenBank/DDBJ whole genome shotgun (WGS) entry which is preliminary data.</text>
</comment>
<protein>
    <submittedName>
        <fullName evidence="1">Uncharacterized protein</fullName>
    </submittedName>
</protein>
<sequence>MVLPYRIQVYRLRFSLYQVRPYCACDKISHLQNIQHISGFLTS</sequence>
<dbReference type="EMBL" id="AXZG01000053">
    <property type="protein sequence ID" value="ERT65508.1"/>
    <property type="molecule type" value="Genomic_DNA"/>
</dbReference>
<accession>U7V429</accession>
<organism evidence="1 2">
    <name type="scientific">Rothia aeria F0184</name>
    <dbReference type="NCBI Taxonomy" id="888019"/>
    <lineage>
        <taxon>Bacteria</taxon>
        <taxon>Bacillati</taxon>
        <taxon>Actinomycetota</taxon>
        <taxon>Actinomycetes</taxon>
        <taxon>Micrococcales</taxon>
        <taxon>Micrococcaceae</taxon>
        <taxon>Rothia</taxon>
    </lineage>
</organism>
<dbReference type="HOGENOM" id="CLU_3239095_0_0_11"/>
<evidence type="ECO:0000313" key="2">
    <source>
        <dbReference type="Proteomes" id="UP000017174"/>
    </source>
</evidence>
<proteinExistence type="predicted"/>
<dbReference type="AlphaFoldDB" id="U7V429"/>
<reference evidence="1 2" key="1">
    <citation type="submission" date="2013-08" db="EMBL/GenBank/DDBJ databases">
        <authorList>
            <person name="Weinstock G."/>
            <person name="Sodergren E."/>
            <person name="Wylie T."/>
            <person name="Fulton L."/>
            <person name="Fulton R."/>
            <person name="Fronick C."/>
            <person name="O'Laughlin M."/>
            <person name="Godfrey J."/>
            <person name="Miner T."/>
            <person name="Herter B."/>
            <person name="Appelbaum E."/>
            <person name="Cordes M."/>
            <person name="Lek S."/>
            <person name="Wollam A."/>
            <person name="Pepin K.H."/>
            <person name="Palsikar V.B."/>
            <person name="Mitreva M."/>
            <person name="Wilson R.K."/>
        </authorList>
    </citation>
    <scope>NUCLEOTIDE SEQUENCE [LARGE SCALE GENOMIC DNA]</scope>
    <source>
        <strain evidence="1 2">F0184</strain>
    </source>
</reference>